<dbReference type="AlphaFoldDB" id="A9BDE5"/>
<dbReference type="HOGENOM" id="CLU_011276_7_0_3"/>
<feature type="domain" description="Tetrapyrrole methylase" evidence="9">
    <location>
        <begin position="8"/>
        <end position="220"/>
    </location>
</feature>
<dbReference type="Gene3D" id="3.40.1010.10">
    <property type="entry name" value="Cobalt-precorrin-4 Transmethylase, Domain 1"/>
    <property type="match status" value="1"/>
</dbReference>
<dbReference type="InterPro" id="IPR014777">
    <property type="entry name" value="4pyrrole_Mease_sub1"/>
</dbReference>
<dbReference type="InterPro" id="IPR050161">
    <property type="entry name" value="Siro_Cobalamin_biosynth"/>
</dbReference>
<dbReference type="OrthoDB" id="9815856at2"/>
<dbReference type="FunFam" id="3.40.1010.10:FF:000001">
    <property type="entry name" value="Siroheme synthase"/>
    <property type="match status" value="1"/>
</dbReference>
<evidence type="ECO:0000256" key="2">
    <source>
        <dbReference type="ARBA" id="ARBA00022603"/>
    </source>
</evidence>
<dbReference type="GO" id="GO:0019354">
    <property type="term" value="P:siroheme biosynthetic process"/>
    <property type="evidence" value="ECO:0007669"/>
    <property type="project" value="InterPro"/>
</dbReference>
<dbReference type="Proteomes" id="UP000000788">
    <property type="component" value="Chromosome"/>
</dbReference>
<evidence type="ECO:0000256" key="4">
    <source>
        <dbReference type="ARBA" id="ARBA00022691"/>
    </source>
</evidence>
<evidence type="ECO:0000256" key="1">
    <source>
        <dbReference type="ARBA" id="ARBA00012162"/>
    </source>
</evidence>
<dbReference type="GO" id="GO:0032259">
    <property type="term" value="P:methylation"/>
    <property type="evidence" value="ECO:0007669"/>
    <property type="project" value="UniProtKB-KW"/>
</dbReference>
<sequence length="261" mass="28076">MNDDKPGTVYLVGAGPGDPDLLTVKARRLLSQCNALVYDALIPDEVLGFVRDKCECIFVGKRRGHHSTSQVKTNLVLLELAKRHECVVRLKGGDPFVFGRGGEEAIFLEKNGISVQVVPGVTAGIAVPSYFGIPLTHRLAGSSVTFVTGHEGISKTRPSVNWQALAQSTNTLVIYMGVHNLAYIVKELLAGGLDLKTPSAVIQQGTVVGQRLLKTTLENLAKDVKDQNFISPSIVIIGDVVDFQVESCAPFPANVTMPIML</sequence>
<dbReference type="PROSITE" id="PS00840">
    <property type="entry name" value="SUMT_2"/>
    <property type="match status" value="1"/>
</dbReference>
<keyword evidence="2 8" id="KW-0489">Methyltransferase</keyword>
<evidence type="ECO:0000259" key="9">
    <source>
        <dbReference type="Pfam" id="PF00590"/>
    </source>
</evidence>
<protein>
    <recommendedName>
        <fullName evidence="1">uroporphyrinogen-III C-methyltransferase</fullName>
        <ecNumber evidence="1">2.1.1.107</ecNumber>
    </recommendedName>
</protein>
<comment type="function">
    <text evidence="7">Catalyzes the two successive C-2 and C-7 methylation reactions involved in the conversion of uroporphyrinogen III to precorrin-2 via the intermediate formation of precorrin-1. It is a step in the biosynthesis of both cobalamin (vitamin B12) and siroheme.</text>
</comment>
<comment type="similarity">
    <text evidence="8">Belongs to the precorrin methyltransferase family.</text>
</comment>
<dbReference type="EMBL" id="CP000878">
    <property type="protein sequence ID" value="ABX09758.1"/>
    <property type="molecule type" value="Genomic_DNA"/>
</dbReference>
<dbReference type="NCBIfam" id="TIGR01469">
    <property type="entry name" value="cobA_cysG_Cterm"/>
    <property type="match status" value="1"/>
</dbReference>
<dbReference type="GO" id="GO:0004851">
    <property type="term" value="F:uroporphyrin-III C-methyltransferase activity"/>
    <property type="evidence" value="ECO:0007669"/>
    <property type="project" value="UniProtKB-EC"/>
</dbReference>
<evidence type="ECO:0000313" key="10">
    <source>
        <dbReference type="EMBL" id="ABX09758.1"/>
    </source>
</evidence>
<dbReference type="InterPro" id="IPR003043">
    <property type="entry name" value="Uropor_MeTrfase_CS"/>
</dbReference>
<dbReference type="EC" id="2.1.1.107" evidence="1"/>
<dbReference type="Pfam" id="PF00590">
    <property type="entry name" value="TP_methylase"/>
    <property type="match status" value="1"/>
</dbReference>
<dbReference type="InterPro" id="IPR000878">
    <property type="entry name" value="4pyrrol_Mease"/>
</dbReference>
<comment type="pathway">
    <text evidence="6">Porphyrin-containing compound metabolism.</text>
</comment>
<dbReference type="Gene3D" id="3.30.950.10">
    <property type="entry name" value="Methyltransferase, Cobalt-precorrin-4 Transmethylase, Domain 2"/>
    <property type="match status" value="1"/>
</dbReference>
<keyword evidence="11" id="KW-1185">Reference proteome</keyword>
<dbReference type="PROSITE" id="PS00839">
    <property type="entry name" value="SUMT_1"/>
    <property type="match status" value="1"/>
</dbReference>
<evidence type="ECO:0000256" key="7">
    <source>
        <dbReference type="ARBA" id="ARBA00054030"/>
    </source>
</evidence>
<dbReference type="FunFam" id="3.30.950.10:FF:000001">
    <property type="entry name" value="Siroheme synthase"/>
    <property type="match status" value="1"/>
</dbReference>
<keyword evidence="3 8" id="KW-0808">Transferase</keyword>
<dbReference type="NCBIfam" id="NF004790">
    <property type="entry name" value="PRK06136.1"/>
    <property type="match status" value="1"/>
</dbReference>
<keyword evidence="4" id="KW-0949">S-adenosyl-L-methionine</keyword>
<gene>
    <name evidence="10" type="primary">cysG</name>
    <name evidence="10" type="ordered locus">P9211_18271</name>
</gene>
<reference evidence="10 11" key="1">
    <citation type="journal article" date="2007" name="PLoS Genet.">
        <title>Patterns and implications of gene gain and loss in the evolution of Prochlorococcus.</title>
        <authorList>
            <person name="Kettler G.C."/>
            <person name="Martiny A.C."/>
            <person name="Huang K."/>
            <person name="Zucker J."/>
            <person name="Coleman M.L."/>
            <person name="Rodrigue S."/>
            <person name="Chen F."/>
            <person name="Lapidus A."/>
            <person name="Ferriera S."/>
            <person name="Johnson J."/>
            <person name="Steglich C."/>
            <person name="Church G.M."/>
            <person name="Richardson P."/>
            <person name="Chisholm S.W."/>
        </authorList>
    </citation>
    <scope>NUCLEOTIDE SEQUENCE [LARGE SCALE GENOMIC DNA]</scope>
    <source>
        <strain evidence="11">MIT 9211</strain>
    </source>
</reference>
<keyword evidence="5" id="KW-0627">Porphyrin biosynthesis</keyword>
<dbReference type="STRING" id="93059.P9211_18271"/>
<dbReference type="SUPFAM" id="SSF53790">
    <property type="entry name" value="Tetrapyrrole methylase"/>
    <property type="match status" value="1"/>
</dbReference>
<proteinExistence type="inferred from homology"/>
<dbReference type="InterPro" id="IPR014776">
    <property type="entry name" value="4pyrrole_Mease_sub2"/>
</dbReference>
<evidence type="ECO:0000256" key="6">
    <source>
        <dbReference type="ARBA" id="ARBA00023444"/>
    </source>
</evidence>
<dbReference type="PANTHER" id="PTHR45790:SF3">
    <property type="entry name" value="S-ADENOSYL-L-METHIONINE-DEPENDENT UROPORPHYRINOGEN III METHYLTRANSFERASE, CHLOROPLASTIC"/>
    <property type="match status" value="1"/>
</dbReference>
<evidence type="ECO:0000256" key="3">
    <source>
        <dbReference type="ARBA" id="ARBA00022679"/>
    </source>
</evidence>
<dbReference type="KEGG" id="pmj:P9211_18271"/>
<name>A9BDE5_PROM4</name>
<evidence type="ECO:0000313" key="11">
    <source>
        <dbReference type="Proteomes" id="UP000000788"/>
    </source>
</evidence>
<dbReference type="RefSeq" id="WP_012196378.1">
    <property type="nucleotide sequence ID" value="NC_009976.1"/>
</dbReference>
<organism evidence="10 11">
    <name type="scientific">Prochlorococcus marinus (strain MIT 9211)</name>
    <dbReference type="NCBI Taxonomy" id="93059"/>
    <lineage>
        <taxon>Bacteria</taxon>
        <taxon>Bacillati</taxon>
        <taxon>Cyanobacteriota</taxon>
        <taxon>Cyanophyceae</taxon>
        <taxon>Synechococcales</taxon>
        <taxon>Prochlorococcaceae</taxon>
        <taxon>Prochlorococcus</taxon>
    </lineage>
</organism>
<dbReference type="eggNOG" id="COG0007">
    <property type="taxonomic scope" value="Bacteria"/>
</dbReference>
<dbReference type="InterPro" id="IPR006366">
    <property type="entry name" value="CobA/CysG_C"/>
</dbReference>
<evidence type="ECO:0000256" key="5">
    <source>
        <dbReference type="ARBA" id="ARBA00023244"/>
    </source>
</evidence>
<dbReference type="CDD" id="cd11642">
    <property type="entry name" value="SUMT"/>
    <property type="match status" value="1"/>
</dbReference>
<accession>A9BDE5</accession>
<evidence type="ECO:0000256" key="8">
    <source>
        <dbReference type="RuleBase" id="RU003960"/>
    </source>
</evidence>
<dbReference type="PANTHER" id="PTHR45790">
    <property type="entry name" value="SIROHEME SYNTHASE-RELATED"/>
    <property type="match status" value="1"/>
</dbReference>
<dbReference type="InterPro" id="IPR035996">
    <property type="entry name" value="4pyrrol_Methylase_sf"/>
</dbReference>